<dbReference type="InterPro" id="IPR053145">
    <property type="entry name" value="AB_hydrolase_Est10"/>
</dbReference>
<dbReference type="InterPro" id="IPR000073">
    <property type="entry name" value="AB_hydrolase_1"/>
</dbReference>
<comment type="caution">
    <text evidence="2">The sequence shown here is derived from an EMBL/GenBank/DDBJ whole genome shotgun (WGS) entry which is preliminary data.</text>
</comment>
<organism evidence="2 3">
    <name type="scientific">Niallia endozanthoxylica</name>
    <dbReference type="NCBI Taxonomy" id="2036016"/>
    <lineage>
        <taxon>Bacteria</taxon>
        <taxon>Bacillati</taxon>
        <taxon>Bacillota</taxon>
        <taxon>Bacilli</taxon>
        <taxon>Bacillales</taxon>
        <taxon>Bacillaceae</taxon>
        <taxon>Niallia</taxon>
    </lineage>
</organism>
<proteinExistence type="predicted"/>
<reference evidence="2 3" key="1">
    <citation type="submission" date="2019-09" db="EMBL/GenBank/DDBJ databases">
        <title>Whole genome sequences of isolates from the Mars Exploration Rovers.</title>
        <authorList>
            <person name="Seuylemezian A."/>
            <person name="Vaishampayan P."/>
        </authorList>
    </citation>
    <scope>NUCLEOTIDE SEQUENCE [LARGE SCALE GENOMIC DNA]</scope>
    <source>
        <strain evidence="2 3">MER_TA_151</strain>
    </source>
</reference>
<sequence length="271" mass="30582">MKQSVFINWKEEQLSATIDYPDNLKEGVKYPLVIICHGFIGSKVGVDRLFVKAAQQLNQDQLIVLRFDLSGCGESSGNYGQTGLHDFIDQLRTVIDFSCQLKQINSNQITLLGHSLGGATAVLTAVKDVRIKRLILWSSVAYPLEDISRIVGKENVRSLELVSEFDYLGYSLTMPFFESLAFYQPLQSTVHYSGNVLIVHGTGDDDIPVKYAKEYEKTLSKRLSGKVIRYEINGANHTYSNAAHFTELIQTTRKWVCDEMNIEQKQNVSNF</sequence>
<evidence type="ECO:0000259" key="1">
    <source>
        <dbReference type="Pfam" id="PF00561"/>
    </source>
</evidence>
<dbReference type="Pfam" id="PF00561">
    <property type="entry name" value="Abhydrolase_1"/>
    <property type="match status" value="1"/>
</dbReference>
<dbReference type="RefSeq" id="WP_150439415.1">
    <property type="nucleotide sequence ID" value="NZ_VYKL01000015.1"/>
</dbReference>
<dbReference type="GO" id="GO:0052689">
    <property type="term" value="F:carboxylic ester hydrolase activity"/>
    <property type="evidence" value="ECO:0007669"/>
    <property type="project" value="TreeGrafter"/>
</dbReference>
<keyword evidence="3" id="KW-1185">Reference proteome</keyword>
<dbReference type="OrthoDB" id="9780269at2"/>
<name>A0A5J5HT44_9BACI</name>
<dbReference type="Gene3D" id="3.40.50.1820">
    <property type="entry name" value="alpha/beta hydrolase"/>
    <property type="match status" value="1"/>
</dbReference>
<dbReference type="Proteomes" id="UP000326671">
    <property type="component" value="Unassembled WGS sequence"/>
</dbReference>
<evidence type="ECO:0000313" key="2">
    <source>
        <dbReference type="EMBL" id="KAA9025760.1"/>
    </source>
</evidence>
<protein>
    <submittedName>
        <fullName evidence="2">Alpha/beta hydrolase</fullName>
    </submittedName>
</protein>
<dbReference type="AlphaFoldDB" id="A0A5J5HT44"/>
<dbReference type="SUPFAM" id="SSF53474">
    <property type="entry name" value="alpha/beta-Hydrolases"/>
    <property type="match status" value="1"/>
</dbReference>
<accession>A0A5J5HT44</accession>
<keyword evidence="2" id="KW-0378">Hydrolase</keyword>
<dbReference type="PANTHER" id="PTHR43265">
    <property type="entry name" value="ESTERASE ESTD"/>
    <property type="match status" value="1"/>
</dbReference>
<feature type="domain" description="AB hydrolase-1" evidence="1">
    <location>
        <begin position="31"/>
        <end position="150"/>
    </location>
</feature>
<dbReference type="PANTHER" id="PTHR43265:SF1">
    <property type="entry name" value="ESTERASE ESTD"/>
    <property type="match status" value="1"/>
</dbReference>
<gene>
    <name evidence="2" type="ORF">F4V44_07685</name>
</gene>
<dbReference type="InterPro" id="IPR029058">
    <property type="entry name" value="AB_hydrolase_fold"/>
</dbReference>
<evidence type="ECO:0000313" key="3">
    <source>
        <dbReference type="Proteomes" id="UP000326671"/>
    </source>
</evidence>
<dbReference type="EMBL" id="VYKL01000015">
    <property type="protein sequence ID" value="KAA9025760.1"/>
    <property type="molecule type" value="Genomic_DNA"/>
</dbReference>